<dbReference type="InterPro" id="IPR043129">
    <property type="entry name" value="ATPase_NBD"/>
</dbReference>
<gene>
    <name evidence="4" type="ORF">B4U80_00813</name>
</gene>
<proteinExistence type="predicted"/>
<dbReference type="InterPro" id="IPR004000">
    <property type="entry name" value="Actin"/>
</dbReference>
<reference evidence="4 5" key="1">
    <citation type="journal article" date="2018" name="Gigascience">
        <title>Genomes of trombidid mites reveal novel predicted allergens and laterally-transferred genes associated with secondary metabolism.</title>
        <authorList>
            <person name="Dong X."/>
            <person name="Chaisiri K."/>
            <person name="Xia D."/>
            <person name="Armstrong S.D."/>
            <person name="Fang Y."/>
            <person name="Donnelly M.J."/>
            <person name="Kadowaki T."/>
            <person name="McGarry J.W."/>
            <person name="Darby A.C."/>
            <person name="Makepeace B.L."/>
        </authorList>
    </citation>
    <scope>NUCLEOTIDE SEQUENCE [LARGE SCALE GENOMIC DNA]</scope>
    <source>
        <strain evidence="4">UoL-UT</strain>
    </source>
</reference>
<dbReference type="Proteomes" id="UP000288716">
    <property type="component" value="Unassembled WGS sequence"/>
</dbReference>
<keyword evidence="2" id="KW-0963">Cytoplasm</keyword>
<dbReference type="SUPFAM" id="SSF53067">
    <property type="entry name" value="Actin-like ATPase domain"/>
    <property type="match status" value="1"/>
</dbReference>
<evidence type="ECO:0000256" key="1">
    <source>
        <dbReference type="ARBA" id="ARBA00004496"/>
    </source>
</evidence>
<accession>A0A443S2B3</accession>
<evidence type="ECO:0000313" key="4">
    <source>
        <dbReference type="EMBL" id="RWS21672.1"/>
    </source>
</evidence>
<evidence type="ECO:0000313" key="5">
    <source>
        <dbReference type="Proteomes" id="UP000288716"/>
    </source>
</evidence>
<protein>
    <recommendedName>
        <fullName evidence="6">Actin-like protein</fullName>
    </recommendedName>
</protein>
<dbReference type="PROSITE" id="PS00432">
    <property type="entry name" value="ACTINS_2"/>
    <property type="match status" value="1"/>
</dbReference>
<dbReference type="PANTHER" id="PTHR11937">
    <property type="entry name" value="ACTIN"/>
    <property type="match status" value="1"/>
</dbReference>
<sequence>MSDSVVQRLSFSQTYWNIILSGGSTMYRRFFEKMQKEITALAPSSQNIKIIALPERKYMDWIAGSIFASIPTFQQTWISKQEYDESRHATSTKKCI</sequence>
<dbReference type="OrthoDB" id="5132116at2759"/>
<comment type="caution">
    <text evidence="4">The sequence shown here is derived from an EMBL/GenBank/DDBJ whole genome shotgun (WGS) entry which is preliminary data.</text>
</comment>
<name>A0A443S2B3_9ACAR</name>
<evidence type="ECO:0008006" key="6">
    <source>
        <dbReference type="Google" id="ProtNLM"/>
    </source>
</evidence>
<keyword evidence="3" id="KW-0206">Cytoskeleton</keyword>
<dbReference type="GO" id="GO:0005737">
    <property type="term" value="C:cytoplasm"/>
    <property type="evidence" value="ECO:0007669"/>
    <property type="project" value="UniProtKB-SubCell"/>
</dbReference>
<dbReference type="Pfam" id="PF00022">
    <property type="entry name" value="Actin"/>
    <property type="match status" value="1"/>
</dbReference>
<dbReference type="Gene3D" id="3.30.420.40">
    <property type="match status" value="2"/>
</dbReference>
<organism evidence="4 5">
    <name type="scientific">Leptotrombidium deliense</name>
    <dbReference type="NCBI Taxonomy" id="299467"/>
    <lineage>
        <taxon>Eukaryota</taxon>
        <taxon>Metazoa</taxon>
        <taxon>Ecdysozoa</taxon>
        <taxon>Arthropoda</taxon>
        <taxon>Chelicerata</taxon>
        <taxon>Arachnida</taxon>
        <taxon>Acari</taxon>
        <taxon>Acariformes</taxon>
        <taxon>Trombidiformes</taxon>
        <taxon>Prostigmata</taxon>
        <taxon>Anystina</taxon>
        <taxon>Parasitengona</taxon>
        <taxon>Trombiculoidea</taxon>
        <taxon>Trombiculidae</taxon>
        <taxon>Leptotrombidium</taxon>
    </lineage>
</organism>
<evidence type="ECO:0000256" key="3">
    <source>
        <dbReference type="ARBA" id="ARBA00023212"/>
    </source>
</evidence>
<dbReference type="AlphaFoldDB" id="A0A443S2B3"/>
<dbReference type="EMBL" id="NCKV01011278">
    <property type="protein sequence ID" value="RWS21672.1"/>
    <property type="molecule type" value="Genomic_DNA"/>
</dbReference>
<evidence type="ECO:0000256" key="2">
    <source>
        <dbReference type="ARBA" id="ARBA00022490"/>
    </source>
</evidence>
<comment type="subcellular location">
    <subcellularLocation>
        <location evidence="1">Cytoplasm</location>
    </subcellularLocation>
</comment>
<dbReference type="STRING" id="299467.A0A443S2B3"/>
<dbReference type="VEuPathDB" id="VectorBase:LDEU010368"/>
<dbReference type="InterPro" id="IPR004001">
    <property type="entry name" value="Actin_CS"/>
</dbReference>
<keyword evidence="5" id="KW-1185">Reference proteome</keyword>